<evidence type="ECO:0000256" key="7">
    <source>
        <dbReference type="PROSITE-ProRule" id="PRU00043"/>
    </source>
</evidence>
<accession>A0A0N4V3A4</accession>
<dbReference type="PROSITE" id="PS50268">
    <property type="entry name" value="CADHERIN_2"/>
    <property type="match status" value="7"/>
</dbReference>
<dbReference type="PRINTS" id="PR00205">
    <property type="entry name" value="CADHERIN"/>
</dbReference>
<dbReference type="GO" id="GO:0007156">
    <property type="term" value="P:homophilic cell adhesion via plasma membrane adhesion molecules"/>
    <property type="evidence" value="ECO:0007669"/>
    <property type="project" value="InterPro"/>
</dbReference>
<feature type="domain" description="Cadherin" evidence="10">
    <location>
        <begin position="542"/>
        <end position="649"/>
    </location>
</feature>
<dbReference type="InterPro" id="IPR015919">
    <property type="entry name" value="Cadherin-like_sf"/>
</dbReference>
<feature type="transmembrane region" description="Helical" evidence="9">
    <location>
        <begin position="1260"/>
        <end position="1282"/>
    </location>
</feature>
<dbReference type="PROSITE" id="PS00232">
    <property type="entry name" value="CADHERIN_1"/>
    <property type="match status" value="1"/>
</dbReference>
<keyword evidence="6 9" id="KW-0472">Membrane</keyword>
<feature type="domain" description="Cadherin" evidence="10">
    <location>
        <begin position="741"/>
        <end position="842"/>
    </location>
</feature>
<feature type="domain" description="Cadherin" evidence="10">
    <location>
        <begin position="342"/>
        <end position="414"/>
    </location>
</feature>
<comment type="subcellular location">
    <subcellularLocation>
        <location evidence="1">Membrane</location>
    </subcellularLocation>
</comment>
<proteinExistence type="predicted"/>
<keyword evidence="12" id="KW-1185">Reference proteome</keyword>
<dbReference type="InterPro" id="IPR002126">
    <property type="entry name" value="Cadherin-like_dom"/>
</dbReference>
<gene>
    <name evidence="11" type="ORF">EVEC_LOCUS4232</name>
</gene>
<dbReference type="InterPro" id="IPR020894">
    <property type="entry name" value="Cadherin_CS"/>
</dbReference>
<dbReference type="Gene3D" id="2.60.40.60">
    <property type="entry name" value="Cadherins"/>
    <property type="match status" value="8"/>
</dbReference>
<dbReference type="SUPFAM" id="SSF49313">
    <property type="entry name" value="Cadherin-like"/>
    <property type="match status" value="7"/>
</dbReference>
<evidence type="ECO:0000256" key="4">
    <source>
        <dbReference type="ARBA" id="ARBA00022837"/>
    </source>
</evidence>
<evidence type="ECO:0000256" key="9">
    <source>
        <dbReference type="SAM" id="Phobius"/>
    </source>
</evidence>
<evidence type="ECO:0000256" key="3">
    <source>
        <dbReference type="ARBA" id="ARBA00022737"/>
    </source>
</evidence>
<organism evidence="13">
    <name type="scientific">Enterobius vermicularis</name>
    <name type="common">Human pinworm</name>
    <dbReference type="NCBI Taxonomy" id="51028"/>
    <lineage>
        <taxon>Eukaryota</taxon>
        <taxon>Metazoa</taxon>
        <taxon>Ecdysozoa</taxon>
        <taxon>Nematoda</taxon>
        <taxon>Chromadorea</taxon>
        <taxon>Rhabditida</taxon>
        <taxon>Spirurina</taxon>
        <taxon>Oxyuridomorpha</taxon>
        <taxon>Oxyuroidea</taxon>
        <taxon>Oxyuridae</taxon>
        <taxon>Enterobius</taxon>
    </lineage>
</organism>
<dbReference type="GO" id="GO:0005509">
    <property type="term" value="F:calcium ion binding"/>
    <property type="evidence" value="ECO:0007669"/>
    <property type="project" value="UniProtKB-UniRule"/>
</dbReference>
<keyword evidence="5 9" id="KW-1133">Transmembrane helix</keyword>
<feature type="domain" description="Cadherin" evidence="10">
    <location>
        <begin position="913"/>
        <end position="1030"/>
    </location>
</feature>
<dbReference type="PANTHER" id="PTHR24026:SF126">
    <property type="entry name" value="PROTOCADHERIN FAT 4"/>
    <property type="match status" value="1"/>
</dbReference>
<feature type="domain" description="Cadherin" evidence="10">
    <location>
        <begin position="216"/>
        <end position="318"/>
    </location>
</feature>
<evidence type="ECO:0000256" key="6">
    <source>
        <dbReference type="ARBA" id="ARBA00023136"/>
    </source>
</evidence>
<evidence type="ECO:0000313" key="13">
    <source>
        <dbReference type="WBParaSite" id="EVEC_0000452401-mRNA-1"/>
    </source>
</evidence>
<dbReference type="STRING" id="51028.A0A0N4V3A4"/>
<keyword evidence="4 7" id="KW-0106">Calcium</keyword>
<keyword evidence="2 9" id="KW-0812">Transmembrane</keyword>
<evidence type="ECO:0000313" key="11">
    <source>
        <dbReference type="EMBL" id="VDD89481.1"/>
    </source>
</evidence>
<evidence type="ECO:0000256" key="1">
    <source>
        <dbReference type="ARBA" id="ARBA00004370"/>
    </source>
</evidence>
<dbReference type="SMART" id="SM00112">
    <property type="entry name" value="CA"/>
    <property type="match status" value="5"/>
</dbReference>
<evidence type="ECO:0000256" key="5">
    <source>
        <dbReference type="ARBA" id="ARBA00022989"/>
    </source>
</evidence>
<keyword evidence="3" id="KW-0677">Repeat</keyword>
<evidence type="ECO:0000256" key="2">
    <source>
        <dbReference type="ARBA" id="ARBA00022692"/>
    </source>
</evidence>
<feature type="region of interest" description="Disordered" evidence="8">
    <location>
        <begin position="189"/>
        <end position="210"/>
    </location>
</feature>
<reference evidence="13" key="1">
    <citation type="submission" date="2017-02" db="UniProtKB">
        <authorList>
            <consortium name="WormBaseParasite"/>
        </authorList>
    </citation>
    <scope>IDENTIFICATION</scope>
</reference>
<evidence type="ECO:0000313" key="12">
    <source>
        <dbReference type="Proteomes" id="UP000274131"/>
    </source>
</evidence>
<reference evidence="11 12" key="2">
    <citation type="submission" date="2018-10" db="EMBL/GenBank/DDBJ databases">
        <authorList>
            <consortium name="Pathogen Informatics"/>
        </authorList>
    </citation>
    <scope>NUCLEOTIDE SEQUENCE [LARGE SCALE GENOMIC DNA]</scope>
</reference>
<dbReference type="WBParaSite" id="EVEC_0000452401-mRNA-1">
    <property type="protein sequence ID" value="EVEC_0000452401-mRNA-1"/>
    <property type="gene ID" value="EVEC_0000452401"/>
</dbReference>
<name>A0A0N4V3A4_ENTVE</name>
<sequence length="1365" mass="152476">MISNKTYFLSLKPNDYSSAFSIRPQAVQPGQQFDIVVENTAILNNISSFTLEVLAETEAEELAGSFNLIGAVIGEAPKEIFDSSDYRFRLPSSFTSATIGTLKLIDGYSTDDMRFMLYGTWAKYFVVEPFKDAVILKTIACGTECLQLSSNFALLLRAIDSDSSRAYDVPIYISLNRVQQYQRIIDKKTGGHSGVPLSQGGGENTELSVRSPPKFKQNLLALRLREKSANDDLIILEASDPDSLVLTYTLTDHADVFEIDKTYGVLSITAAEELTIEKFAEHFNLTVLVSDETNQTDKAVIMVTLEPRFGDSFSGPAFSQAIYAFAAHPGQKYVGQAFAEVSNGRLTYHLSEGGAQLFSINSTDGRIYYEGPLERNAHNYTLKLLALDESTPTKLDVATAQILIAGLESSPPKFVKHGALTRTMNKDISPGTELYKFKATDSDPNAKLQYSIDSLNVIDEIGVSVQDPLSYITHFSFSNNGLDDGTIYLKKSFSNTTVLAVQITVKVVDLSHLAEPEDKAKFVIHFMTPEKNISESELLQFSNLTRRIVVSEDAPIGSYIYTINIKPAPLQVLKNYHIIYTLSEGQRYFAANSATGVITTISNLRGLTAANVTVIATMLESQKSTTTTLQVAVIPSQRKHISDFSANSFLFSITENVPLGTVINDSMVRSVTGDVSYDIQGKDWQYFEVDKQGTIHTAKEIDRESKAQLTTFVRASHSDGQAMLQVTVNVVDEDDAEPIFSNRSYTASVMENSPLNTFIVHTKATDNDNSDLDYSLMMNADSAKLSSLLRVDERGTISNTEPLFGYSGDYQFAVIARDRRHNGASATVFLSIVPYTRCQPTFSSYTSSVFEIEEVIFLILSYDTVVSFFKFSENLPMTYEFQLMIVAQSGDSYDQLDIEVRVIDLDDNPIEVIDKELLFRIREDEKPGGIFTNRLNDLGKTIGKIRAVDRDASDSLYYHLLDNTDQFSVDTLTGLLTLTSDVDREVCEDYLLKILVSNQEVPLSTDMSDNSTTAFVHIAIIDVNDNGPIFEKNSYTVAVRQDSLAGTQLLTVRAKDPDLPKDDSKSSNAVLYRIEEVIYQHLGKTRQANGFITIDEKTGDVTLGRSPRDFSAGLFDCKIASSDSSEAEAHLAYVQLKVWLYNNKNVVELEIDESPKDFNFLTMQQQIRQISELAKCQAHFLGLRYLKLGDHFQRQPFRVQFIIINETAGRVLNSDEAINTVDRNALDSKLLKPRLFSSQQAEQTPETHSLLTTRSSEVTLLLGVFVCLLALVFTVFSCILCYHRIKYLREKRLYEDRKIALGAKNKNNRYKQPPAVILPTRHNLWEKQGNLTDDAYYTMQEAMITVEAESSTKRKQKLDKEVVDS</sequence>
<dbReference type="GO" id="GO:0005886">
    <property type="term" value="C:plasma membrane"/>
    <property type="evidence" value="ECO:0007669"/>
    <property type="project" value="InterPro"/>
</dbReference>
<feature type="domain" description="Cadherin" evidence="10">
    <location>
        <begin position="1031"/>
        <end position="1157"/>
    </location>
</feature>
<evidence type="ECO:0000256" key="8">
    <source>
        <dbReference type="SAM" id="MobiDB-lite"/>
    </source>
</evidence>
<dbReference type="Pfam" id="PF00028">
    <property type="entry name" value="Cadherin"/>
    <property type="match status" value="1"/>
</dbReference>
<feature type="domain" description="Cadherin" evidence="10">
    <location>
        <begin position="645"/>
        <end position="740"/>
    </location>
</feature>
<protein>
    <submittedName>
        <fullName evidence="13">Cadherin domain-containing protein</fullName>
    </submittedName>
</protein>
<dbReference type="Proteomes" id="UP000274131">
    <property type="component" value="Unassembled WGS sequence"/>
</dbReference>
<dbReference type="OrthoDB" id="9990384at2759"/>
<dbReference type="EMBL" id="UXUI01007801">
    <property type="protein sequence ID" value="VDD89481.1"/>
    <property type="molecule type" value="Genomic_DNA"/>
</dbReference>
<dbReference type="CDD" id="cd11304">
    <property type="entry name" value="Cadherin_repeat"/>
    <property type="match status" value="8"/>
</dbReference>
<dbReference type="PANTHER" id="PTHR24026">
    <property type="entry name" value="FAT ATYPICAL CADHERIN-RELATED"/>
    <property type="match status" value="1"/>
</dbReference>
<evidence type="ECO:0000259" key="10">
    <source>
        <dbReference type="PROSITE" id="PS50268"/>
    </source>
</evidence>